<evidence type="ECO:0000313" key="2">
    <source>
        <dbReference type="EMBL" id="NBD27289.1"/>
    </source>
</evidence>
<accession>A0ABW9XXC7</accession>
<dbReference type="Proteomes" id="UP000665561">
    <property type="component" value="Unassembled WGS sequence"/>
</dbReference>
<reference evidence="2 3" key="1">
    <citation type="submission" date="2020-01" db="EMBL/GenBank/DDBJ databases">
        <title>Paenibacillus soybeanensis sp. nov. isolated from the nodules of soybean (Glycine max(L.) Merr).</title>
        <authorList>
            <person name="Wang H."/>
        </authorList>
    </citation>
    <scope>NUCLEOTIDE SEQUENCE [LARGE SCALE GENOMIC DNA]</scope>
    <source>
        <strain evidence="2 3">T1</strain>
    </source>
</reference>
<protein>
    <submittedName>
        <fullName evidence="2">TIM barrel protein</fullName>
    </submittedName>
</protein>
<keyword evidence="3" id="KW-1185">Reference proteome</keyword>
<dbReference type="EMBL" id="JAAAMV010000026">
    <property type="protein sequence ID" value="NBD27289.1"/>
    <property type="molecule type" value="Genomic_DNA"/>
</dbReference>
<proteinExistence type="predicted"/>
<gene>
    <name evidence="2" type="ORF">GT019_25750</name>
</gene>
<dbReference type="SUPFAM" id="SSF51658">
    <property type="entry name" value="Xylose isomerase-like"/>
    <property type="match status" value="1"/>
</dbReference>
<dbReference type="InterPro" id="IPR036237">
    <property type="entry name" value="Xyl_isomerase-like_sf"/>
</dbReference>
<dbReference type="PANTHER" id="PTHR12110">
    <property type="entry name" value="HYDROXYPYRUVATE ISOMERASE"/>
    <property type="match status" value="1"/>
</dbReference>
<dbReference type="InterPro" id="IPR050312">
    <property type="entry name" value="IolE/XylAMocC-like"/>
</dbReference>
<feature type="domain" description="Xylose isomerase-like TIM barrel" evidence="1">
    <location>
        <begin position="24"/>
        <end position="228"/>
    </location>
</feature>
<sequence>MILGAQLYTVRSFIQTETDIRRTLQKIAAMGYTTIQVSAMGKIEPERLREICDELSLRIALTHASPERILHDTEEVIREHDILGCRYIGIGGMPEKYRTPDWYAHFAPDYRQAAKRIAEAGKTFMYHNHNFEFAKIGGKRMIERLLEDFAPEEMGITLDTYWVQAAGADVCEWIGILKDRLHCVHLKDMAVRGMEPIMAPVMEGNMNFKAILNALEQAGTTEYLLVEQDTCEGSPFDCLDTSYKNLAAAGYR</sequence>
<dbReference type="RefSeq" id="WP_161746310.1">
    <property type="nucleotide sequence ID" value="NZ_JAAAMV010000026.1"/>
</dbReference>
<dbReference type="Gene3D" id="3.20.20.150">
    <property type="entry name" value="Divalent-metal-dependent TIM barrel enzymes"/>
    <property type="match status" value="1"/>
</dbReference>
<dbReference type="PANTHER" id="PTHR12110:SF41">
    <property type="entry name" value="INOSOSE DEHYDRATASE"/>
    <property type="match status" value="1"/>
</dbReference>
<organism evidence="2 3">
    <name type="scientific">Paenibacillus glycinis</name>
    <dbReference type="NCBI Taxonomy" id="2697035"/>
    <lineage>
        <taxon>Bacteria</taxon>
        <taxon>Bacillati</taxon>
        <taxon>Bacillota</taxon>
        <taxon>Bacilli</taxon>
        <taxon>Bacillales</taxon>
        <taxon>Paenibacillaceae</taxon>
        <taxon>Paenibacillus</taxon>
    </lineage>
</organism>
<name>A0ABW9XXC7_9BACL</name>
<comment type="caution">
    <text evidence="2">The sequence shown here is derived from an EMBL/GenBank/DDBJ whole genome shotgun (WGS) entry which is preliminary data.</text>
</comment>
<evidence type="ECO:0000259" key="1">
    <source>
        <dbReference type="Pfam" id="PF01261"/>
    </source>
</evidence>
<evidence type="ECO:0000313" key="3">
    <source>
        <dbReference type="Proteomes" id="UP000665561"/>
    </source>
</evidence>
<dbReference type="InterPro" id="IPR013022">
    <property type="entry name" value="Xyl_isomerase-like_TIM-brl"/>
</dbReference>
<dbReference type="Pfam" id="PF01261">
    <property type="entry name" value="AP_endonuc_2"/>
    <property type="match status" value="1"/>
</dbReference>